<sequence length="138" mass="15253">MLSSSNVERLIAEKRREIEREKTVLGLWPADHDLHKNVKEGAVSTTNSKKQVNFAENGVKPHCNDSSKDEKETILSETTPEELDDSIPPGLERYIRVSDLGIPVFLIASSASQSSHKFTSVNEIMVITYAMPATTVVA</sequence>
<dbReference type="EMBL" id="JACEFF010000019">
    <property type="protein sequence ID" value="KAH9645638.1"/>
    <property type="molecule type" value="Genomic_DNA"/>
</dbReference>
<reference evidence="2" key="1">
    <citation type="journal article" date="2021" name="G3 (Bethesda)">
        <title>Genome and transcriptome analysis of the beet armyworm Spodoptera exigua reveals targets for pest control. .</title>
        <authorList>
            <person name="Simon S."/>
            <person name="Breeschoten T."/>
            <person name="Jansen H.J."/>
            <person name="Dirks R.P."/>
            <person name="Schranz M.E."/>
            <person name="Ros V.I.D."/>
        </authorList>
    </citation>
    <scope>NUCLEOTIDE SEQUENCE</scope>
    <source>
        <strain evidence="2">TB_SE_WUR_2020</strain>
    </source>
</reference>
<evidence type="ECO:0000313" key="2">
    <source>
        <dbReference type="EMBL" id="KAH9645638.1"/>
    </source>
</evidence>
<protein>
    <submittedName>
        <fullName evidence="2">Uncharacterized protein</fullName>
    </submittedName>
</protein>
<dbReference type="AlphaFoldDB" id="A0A922MZ44"/>
<evidence type="ECO:0000313" key="3">
    <source>
        <dbReference type="Proteomes" id="UP000814243"/>
    </source>
</evidence>
<proteinExistence type="predicted"/>
<evidence type="ECO:0000256" key="1">
    <source>
        <dbReference type="SAM" id="MobiDB-lite"/>
    </source>
</evidence>
<accession>A0A922MZ44</accession>
<name>A0A922MZ44_SPOEX</name>
<gene>
    <name evidence="2" type="ORF">HF086_005287</name>
</gene>
<feature type="compositionally biased region" description="Basic and acidic residues" evidence="1">
    <location>
        <begin position="62"/>
        <end position="74"/>
    </location>
</feature>
<feature type="region of interest" description="Disordered" evidence="1">
    <location>
        <begin position="57"/>
        <end position="87"/>
    </location>
</feature>
<comment type="caution">
    <text evidence="2">The sequence shown here is derived from an EMBL/GenBank/DDBJ whole genome shotgun (WGS) entry which is preliminary data.</text>
</comment>
<organism evidence="2 3">
    <name type="scientific">Spodoptera exigua</name>
    <name type="common">Beet armyworm</name>
    <name type="synonym">Noctua fulgens</name>
    <dbReference type="NCBI Taxonomy" id="7107"/>
    <lineage>
        <taxon>Eukaryota</taxon>
        <taxon>Metazoa</taxon>
        <taxon>Ecdysozoa</taxon>
        <taxon>Arthropoda</taxon>
        <taxon>Hexapoda</taxon>
        <taxon>Insecta</taxon>
        <taxon>Pterygota</taxon>
        <taxon>Neoptera</taxon>
        <taxon>Endopterygota</taxon>
        <taxon>Lepidoptera</taxon>
        <taxon>Glossata</taxon>
        <taxon>Ditrysia</taxon>
        <taxon>Noctuoidea</taxon>
        <taxon>Noctuidae</taxon>
        <taxon>Amphipyrinae</taxon>
        <taxon>Spodoptera</taxon>
    </lineage>
</organism>
<dbReference type="Proteomes" id="UP000814243">
    <property type="component" value="Unassembled WGS sequence"/>
</dbReference>